<dbReference type="GO" id="GO:0003677">
    <property type="term" value="F:DNA binding"/>
    <property type="evidence" value="ECO:0007669"/>
    <property type="project" value="InterPro"/>
</dbReference>
<dbReference type="Gene3D" id="1.10.260.40">
    <property type="entry name" value="lambda repressor-like DNA-binding domains"/>
    <property type="match status" value="1"/>
</dbReference>
<sequence length="156" mass="17161">MIVILLNFKHLSDLLTRIQEIIGWSTLGPAAFADEIGVARPVVSHILSGRNKASLEVVQKLLTRYPEISAKWLLAGEGPMLMTLGRILEPKEDQGVLTESKIKNVVPEGFVQEQGKVQNVEKGSSEEIRTTNKAGRTLVKVVLLYSDGSFESFDSV</sequence>
<gene>
    <name evidence="2" type="ORF">EFB08_04360</name>
</gene>
<protein>
    <submittedName>
        <fullName evidence="2">XRE family transcriptional regulator</fullName>
    </submittedName>
</protein>
<evidence type="ECO:0000313" key="2">
    <source>
        <dbReference type="EMBL" id="RNI30498.1"/>
    </source>
</evidence>
<evidence type="ECO:0000259" key="1">
    <source>
        <dbReference type="PROSITE" id="PS50943"/>
    </source>
</evidence>
<dbReference type="CDD" id="cd00093">
    <property type="entry name" value="HTH_XRE"/>
    <property type="match status" value="1"/>
</dbReference>
<proteinExistence type="predicted"/>
<comment type="caution">
    <text evidence="2">The sequence shown here is derived from an EMBL/GenBank/DDBJ whole genome shotgun (WGS) entry which is preliminary data.</text>
</comment>
<dbReference type="InterPro" id="IPR010982">
    <property type="entry name" value="Lambda_DNA-bd_dom_sf"/>
</dbReference>
<dbReference type="Pfam" id="PF01381">
    <property type="entry name" value="HTH_3"/>
    <property type="match status" value="1"/>
</dbReference>
<keyword evidence="3" id="KW-1185">Reference proteome</keyword>
<feature type="domain" description="HTH cro/C1-type" evidence="1">
    <location>
        <begin position="30"/>
        <end position="73"/>
    </location>
</feature>
<dbReference type="AlphaFoldDB" id="A0A3M9N0F8"/>
<evidence type="ECO:0000313" key="3">
    <source>
        <dbReference type="Proteomes" id="UP000272117"/>
    </source>
</evidence>
<dbReference type="InterPro" id="IPR001387">
    <property type="entry name" value="Cro/C1-type_HTH"/>
</dbReference>
<name>A0A3M9N0F8_9BACT</name>
<dbReference type="EMBL" id="RJJD01000002">
    <property type="protein sequence ID" value="RNI30498.1"/>
    <property type="molecule type" value="Genomic_DNA"/>
</dbReference>
<accession>A0A3M9N0F8</accession>
<dbReference type="SUPFAM" id="SSF47413">
    <property type="entry name" value="lambda repressor-like DNA-binding domains"/>
    <property type="match status" value="1"/>
</dbReference>
<dbReference type="PROSITE" id="PS50943">
    <property type="entry name" value="HTH_CROC1"/>
    <property type="match status" value="1"/>
</dbReference>
<organism evidence="2 3">
    <name type="scientific">Rufibacter latericius</name>
    <dbReference type="NCBI Taxonomy" id="2487040"/>
    <lineage>
        <taxon>Bacteria</taxon>
        <taxon>Pseudomonadati</taxon>
        <taxon>Bacteroidota</taxon>
        <taxon>Cytophagia</taxon>
        <taxon>Cytophagales</taxon>
        <taxon>Hymenobacteraceae</taxon>
        <taxon>Rufibacter</taxon>
    </lineage>
</organism>
<reference evidence="2 3" key="1">
    <citation type="submission" date="2018-11" db="EMBL/GenBank/DDBJ databases">
        <title>Rufibacter latericius sp. nov., isolated from water in Baiyang Lake.</title>
        <authorList>
            <person name="Yang Y."/>
        </authorList>
    </citation>
    <scope>NUCLEOTIDE SEQUENCE [LARGE SCALE GENOMIC DNA]</scope>
    <source>
        <strain evidence="2 3">R-22-1c-1</strain>
    </source>
</reference>
<dbReference type="OrthoDB" id="1034290at2"/>
<dbReference type="Proteomes" id="UP000272117">
    <property type="component" value="Unassembled WGS sequence"/>
</dbReference>